<feature type="compositionally biased region" description="Low complexity" evidence="1">
    <location>
        <begin position="17"/>
        <end position="26"/>
    </location>
</feature>
<feature type="region of interest" description="Disordered" evidence="1">
    <location>
        <begin position="1"/>
        <end position="47"/>
    </location>
</feature>
<comment type="caution">
    <text evidence="2">The sequence shown here is derived from an EMBL/GenBank/DDBJ whole genome shotgun (WGS) entry which is preliminary data.</text>
</comment>
<dbReference type="EMBL" id="LAZR01001957">
    <property type="protein sequence ID" value="KKN36562.1"/>
    <property type="molecule type" value="Genomic_DNA"/>
</dbReference>
<proteinExistence type="predicted"/>
<protein>
    <submittedName>
        <fullName evidence="2">Uncharacterized protein</fullName>
    </submittedName>
</protein>
<gene>
    <name evidence="2" type="ORF">LCGC14_0772320</name>
</gene>
<name>A0A0F9QHQ8_9ZZZZ</name>
<evidence type="ECO:0000313" key="2">
    <source>
        <dbReference type="EMBL" id="KKN36562.1"/>
    </source>
</evidence>
<accession>A0A0F9QHQ8</accession>
<sequence length="239" mass="26694">MAAQRAYSNKARRRRTAPQTAATRNRLYVASGRESSLGARPGSSTPEVYAVDLPQRSHARHAGTSPAEMASRVAVLFSLPTYRSRVLDMSAMGGGMSLQIGFTDRQTQPPNDTFPNERQARCRGRDVWRRGPQPFKRRSVRWAARREPQSRHKSLLDMGHSPRRVQFPRNNGTRGRFDSAWGHLERRCESVAGPGTGCRTRASVSCGSLPLGRGDARSIRARSTYYNPNPHGGHGHEFW</sequence>
<dbReference type="AlphaFoldDB" id="A0A0F9QHQ8"/>
<evidence type="ECO:0000256" key="1">
    <source>
        <dbReference type="SAM" id="MobiDB-lite"/>
    </source>
</evidence>
<reference evidence="2" key="1">
    <citation type="journal article" date="2015" name="Nature">
        <title>Complex archaea that bridge the gap between prokaryotes and eukaryotes.</title>
        <authorList>
            <person name="Spang A."/>
            <person name="Saw J.H."/>
            <person name="Jorgensen S.L."/>
            <person name="Zaremba-Niedzwiedzka K."/>
            <person name="Martijn J."/>
            <person name="Lind A.E."/>
            <person name="van Eijk R."/>
            <person name="Schleper C."/>
            <person name="Guy L."/>
            <person name="Ettema T.J."/>
        </authorList>
    </citation>
    <scope>NUCLEOTIDE SEQUENCE</scope>
</reference>
<organism evidence="2">
    <name type="scientific">marine sediment metagenome</name>
    <dbReference type="NCBI Taxonomy" id="412755"/>
    <lineage>
        <taxon>unclassified sequences</taxon>
        <taxon>metagenomes</taxon>
        <taxon>ecological metagenomes</taxon>
    </lineage>
</organism>